<evidence type="ECO:0000259" key="1">
    <source>
        <dbReference type="Pfam" id="PF13701"/>
    </source>
</evidence>
<gene>
    <name evidence="2" type="ORF">DFP97_10250</name>
</gene>
<dbReference type="EMBL" id="QPJD01000002">
    <property type="protein sequence ID" value="RCW50858.1"/>
    <property type="molecule type" value="Genomic_DNA"/>
</dbReference>
<evidence type="ECO:0000313" key="3">
    <source>
        <dbReference type="Proteomes" id="UP000252415"/>
    </source>
</evidence>
<feature type="domain" description="Transposase DDE" evidence="1">
    <location>
        <begin position="1"/>
        <end position="159"/>
    </location>
</feature>
<evidence type="ECO:0000313" key="2">
    <source>
        <dbReference type="EMBL" id="RCW50858.1"/>
    </source>
</evidence>
<organism evidence="2 3">
    <name type="scientific">Paenibacillus prosopidis</name>
    <dbReference type="NCBI Taxonomy" id="630520"/>
    <lineage>
        <taxon>Bacteria</taxon>
        <taxon>Bacillati</taxon>
        <taxon>Bacillota</taxon>
        <taxon>Bacilli</taxon>
        <taxon>Bacillales</taxon>
        <taxon>Paenibacillaceae</taxon>
        <taxon>Paenibacillus</taxon>
    </lineage>
</organism>
<dbReference type="AlphaFoldDB" id="A0A368W604"/>
<reference evidence="2 3" key="1">
    <citation type="submission" date="2018-07" db="EMBL/GenBank/DDBJ databases">
        <title>Genomic Encyclopedia of Type Strains, Phase III (KMG-III): the genomes of soil and plant-associated and newly described type strains.</title>
        <authorList>
            <person name="Whitman W."/>
        </authorList>
    </citation>
    <scope>NUCLEOTIDE SEQUENCE [LARGE SCALE GENOMIC DNA]</scope>
    <source>
        <strain evidence="2 3">CECT 7506</strain>
    </source>
</reference>
<accession>A0A368W604</accession>
<proteinExistence type="predicted"/>
<comment type="caution">
    <text evidence="2">The sequence shown here is derived from an EMBL/GenBank/DDBJ whole genome shotgun (WGS) entry which is preliminary data.</text>
</comment>
<protein>
    <submittedName>
        <fullName evidence="2">DDE family transposase</fullName>
    </submittedName>
</protein>
<dbReference type="InterPro" id="IPR025668">
    <property type="entry name" value="Tnp_DDE_dom"/>
</dbReference>
<dbReference type="Pfam" id="PF13701">
    <property type="entry name" value="DDE_Tnp_1_4"/>
    <property type="match status" value="1"/>
</dbReference>
<dbReference type="Proteomes" id="UP000252415">
    <property type="component" value="Unassembled WGS sequence"/>
</dbReference>
<sequence length="167" mass="20485">MCYKATSWDKTRRVAVIRKVQRFETDQLQFEQDGFLDLLWQYEAMVTSEAWEAIDVWRFYNQRCCMENYIKEAKRGFSIHRIPTDDFAANEMDLLIKLFAYNLFERFKQDCCEPVHRPFTIQRFRREFFECAGVLVRHGRQFILKMAEHFSNRYIWLRIERKIILLD</sequence>
<name>A0A368W604_9BACL</name>
<keyword evidence="3" id="KW-1185">Reference proteome</keyword>